<reference evidence="2 3" key="1">
    <citation type="journal article" date="2012" name="PLoS Pathog.">
        <title>Diverse lifestyles and strategies of plant pathogenesis encoded in the genomes of eighteen Dothideomycetes fungi.</title>
        <authorList>
            <person name="Ohm R.A."/>
            <person name="Feau N."/>
            <person name="Henrissat B."/>
            <person name="Schoch C.L."/>
            <person name="Horwitz B.A."/>
            <person name="Barry K.W."/>
            <person name="Condon B.J."/>
            <person name="Copeland A.C."/>
            <person name="Dhillon B."/>
            <person name="Glaser F."/>
            <person name="Hesse C.N."/>
            <person name="Kosti I."/>
            <person name="LaButti K."/>
            <person name="Lindquist E.A."/>
            <person name="Lucas S."/>
            <person name="Salamov A.A."/>
            <person name="Bradshaw R.E."/>
            <person name="Ciuffetti L."/>
            <person name="Hamelin R.C."/>
            <person name="Kema G.H.J."/>
            <person name="Lawrence C."/>
            <person name="Scott J.A."/>
            <person name="Spatafora J.W."/>
            <person name="Turgeon B.G."/>
            <person name="de Wit P.J.G.M."/>
            <person name="Zhong S."/>
            <person name="Goodwin S.B."/>
            <person name="Grigoriev I.V."/>
        </authorList>
    </citation>
    <scope>NUCLEOTIDE SEQUENCE [LARGE SCALE GENOMIC DNA]</scope>
    <source>
        <strain evidence="2 3">SO2202</strain>
    </source>
</reference>
<keyword evidence="3" id="KW-1185">Reference proteome</keyword>
<dbReference type="AlphaFoldDB" id="N1QKQ0"/>
<name>N1QKQ0_SPHMS</name>
<dbReference type="EMBL" id="KB456265">
    <property type="protein sequence ID" value="EMF11766.1"/>
    <property type="molecule type" value="Genomic_DNA"/>
</dbReference>
<dbReference type="RefSeq" id="XP_016759887.1">
    <property type="nucleotide sequence ID" value="XM_016905691.1"/>
</dbReference>
<sequence length="253" mass="27917">MPLELVAIIVKSYPGSVKYETTIRCEIPITVRRRPDECASLRAFDQLPSPAKRFLHKASYEHLRAPWTNVEVRMVPEIPLDVNFGSTHVNRRGELASDSEDGSPMKSPKAIDVTLPPLKSPLFNRSPPTSASRSTPHSERFVISPIGHDEHGGRRSESIDSWLGSEVRLPIRSRGSRSLFAATSPYGRAKHSRQHHGREEPTAGSADTRVTSPQKRQAAACVDHVLAKKSSALAGADENRLTQSREESIDDSS</sequence>
<feature type="compositionally biased region" description="Basic and acidic residues" evidence="1">
    <location>
        <begin position="237"/>
        <end position="247"/>
    </location>
</feature>
<feature type="region of interest" description="Disordered" evidence="1">
    <location>
        <begin position="180"/>
        <end position="253"/>
    </location>
</feature>
<feature type="compositionally biased region" description="Low complexity" evidence="1">
    <location>
        <begin position="125"/>
        <end position="135"/>
    </location>
</feature>
<evidence type="ECO:0000256" key="1">
    <source>
        <dbReference type="SAM" id="MobiDB-lite"/>
    </source>
</evidence>
<accession>N1QKQ0</accession>
<dbReference type="Proteomes" id="UP000016931">
    <property type="component" value="Unassembled WGS sequence"/>
</dbReference>
<gene>
    <name evidence="2" type="ORF">SEPMUDRAFT_149654</name>
</gene>
<feature type="compositionally biased region" description="Basic and acidic residues" evidence="1">
    <location>
        <begin position="147"/>
        <end position="157"/>
    </location>
</feature>
<evidence type="ECO:0000313" key="3">
    <source>
        <dbReference type="Proteomes" id="UP000016931"/>
    </source>
</evidence>
<dbReference type="eggNOG" id="ENOG502SXQE">
    <property type="taxonomic scope" value="Eukaryota"/>
</dbReference>
<proteinExistence type="predicted"/>
<dbReference type="OrthoDB" id="3650809at2759"/>
<protein>
    <submittedName>
        <fullName evidence="2">Uncharacterized protein</fullName>
    </submittedName>
</protein>
<organism evidence="2 3">
    <name type="scientific">Sphaerulina musiva (strain SO2202)</name>
    <name type="common">Poplar stem canker fungus</name>
    <name type="synonym">Septoria musiva</name>
    <dbReference type="NCBI Taxonomy" id="692275"/>
    <lineage>
        <taxon>Eukaryota</taxon>
        <taxon>Fungi</taxon>
        <taxon>Dikarya</taxon>
        <taxon>Ascomycota</taxon>
        <taxon>Pezizomycotina</taxon>
        <taxon>Dothideomycetes</taxon>
        <taxon>Dothideomycetidae</taxon>
        <taxon>Mycosphaerellales</taxon>
        <taxon>Mycosphaerellaceae</taxon>
        <taxon>Sphaerulina</taxon>
    </lineage>
</organism>
<evidence type="ECO:0000313" key="2">
    <source>
        <dbReference type="EMBL" id="EMF11766.1"/>
    </source>
</evidence>
<feature type="region of interest" description="Disordered" evidence="1">
    <location>
        <begin position="94"/>
        <end position="157"/>
    </location>
</feature>
<dbReference type="HOGENOM" id="CLU_1100718_0_0_1"/>
<dbReference type="GeneID" id="27902828"/>
<feature type="non-terminal residue" evidence="2">
    <location>
        <position position="253"/>
    </location>
</feature>